<reference evidence="10 11" key="1">
    <citation type="journal article" date="2021" name="Sci. Rep.">
        <title>The genome of the diatom Chaetoceros tenuissimus carries an ancient integrated fragment of an extant virus.</title>
        <authorList>
            <person name="Hongo Y."/>
            <person name="Kimura K."/>
            <person name="Takaki Y."/>
            <person name="Yoshida Y."/>
            <person name="Baba S."/>
            <person name="Kobayashi G."/>
            <person name="Nagasaki K."/>
            <person name="Hano T."/>
            <person name="Tomaru Y."/>
        </authorList>
    </citation>
    <scope>NUCLEOTIDE SEQUENCE [LARGE SCALE GENOMIC DNA]</scope>
    <source>
        <strain evidence="10 11">NIES-3715</strain>
    </source>
</reference>
<evidence type="ECO:0000256" key="6">
    <source>
        <dbReference type="ARBA" id="ARBA00023004"/>
    </source>
</evidence>
<dbReference type="SUPFAM" id="SSF51197">
    <property type="entry name" value="Clavaminate synthase-like"/>
    <property type="match status" value="1"/>
</dbReference>
<keyword evidence="4" id="KW-0223">Dioxygenase</keyword>
<comment type="cofactor">
    <cofactor evidence="1">
        <name>L-ascorbate</name>
        <dbReference type="ChEBI" id="CHEBI:38290"/>
    </cofactor>
</comment>
<feature type="domain" description="Fe2OG dioxygenase" evidence="9">
    <location>
        <begin position="175"/>
        <end position="282"/>
    </location>
</feature>
<evidence type="ECO:0000256" key="3">
    <source>
        <dbReference type="ARBA" id="ARBA00022896"/>
    </source>
</evidence>
<dbReference type="EMBL" id="BLLK01000075">
    <property type="protein sequence ID" value="GFH62011.1"/>
    <property type="molecule type" value="Genomic_DNA"/>
</dbReference>
<dbReference type="Pfam" id="PF13640">
    <property type="entry name" value="2OG-FeII_Oxy_3"/>
    <property type="match status" value="1"/>
</dbReference>
<keyword evidence="2" id="KW-0479">Metal-binding</keyword>
<keyword evidence="3" id="KW-0847">Vitamin C</keyword>
<keyword evidence="8" id="KW-0732">Signal</keyword>
<evidence type="ECO:0000256" key="7">
    <source>
        <dbReference type="SAM" id="Phobius"/>
    </source>
</evidence>
<feature type="chain" id="PRO_5041940661" description="Fe2OG dioxygenase domain-containing protein" evidence="8">
    <location>
        <begin position="22"/>
        <end position="321"/>
    </location>
</feature>
<dbReference type="SMART" id="SM00702">
    <property type="entry name" value="P4Hc"/>
    <property type="match status" value="1"/>
</dbReference>
<feature type="signal peptide" evidence="8">
    <location>
        <begin position="1"/>
        <end position="21"/>
    </location>
</feature>
<organism evidence="10 11">
    <name type="scientific">Chaetoceros tenuissimus</name>
    <dbReference type="NCBI Taxonomy" id="426638"/>
    <lineage>
        <taxon>Eukaryota</taxon>
        <taxon>Sar</taxon>
        <taxon>Stramenopiles</taxon>
        <taxon>Ochrophyta</taxon>
        <taxon>Bacillariophyta</taxon>
        <taxon>Coscinodiscophyceae</taxon>
        <taxon>Chaetocerotophycidae</taxon>
        <taxon>Chaetocerotales</taxon>
        <taxon>Chaetocerotaceae</taxon>
        <taxon>Chaetoceros</taxon>
    </lineage>
</organism>
<protein>
    <recommendedName>
        <fullName evidence="9">Fe2OG dioxygenase domain-containing protein</fullName>
    </recommendedName>
</protein>
<evidence type="ECO:0000313" key="10">
    <source>
        <dbReference type="EMBL" id="GFH62011.1"/>
    </source>
</evidence>
<keyword evidence="7" id="KW-1133">Transmembrane helix</keyword>
<dbReference type="Gene3D" id="2.60.120.620">
    <property type="entry name" value="q2cbj1_9rhob like domain"/>
    <property type="match status" value="1"/>
</dbReference>
<dbReference type="InterPro" id="IPR005123">
    <property type="entry name" value="Oxoglu/Fe-dep_dioxygenase_dom"/>
</dbReference>
<dbReference type="PROSITE" id="PS51471">
    <property type="entry name" value="FE2OG_OXY"/>
    <property type="match status" value="1"/>
</dbReference>
<keyword evidence="7" id="KW-0472">Membrane</keyword>
<evidence type="ECO:0000256" key="8">
    <source>
        <dbReference type="SAM" id="SignalP"/>
    </source>
</evidence>
<evidence type="ECO:0000313" key="11">
    <source>
        <dbReference type="Proteomes" id="UP001054902"/>
    </source>
</evidence>
<dbReference type="InterPro" id="IPR051559">
    <property type="entry name" value="HIF_prolyl_hydroxylases"/>
</dbReference>
<keyword evidence="11" id="KW-1185">Reference proteome</keyword>
<evidence type="ECO:0000256" key="5">
    <source>
        <dbReference type="ARBA" id="ARBA00023002"/>
    </source>
</evidence>
<proteinExistence type="predicted"/>
<keyword evidence="7" id="KW-0812">Transmembrane</keyword>
<keyword evidence="5" id="KW-0560">Oxidoreductase</keyword>
<keyword evidence="6" id="KW-0408">Iron</keyword>
<evidence type="ECO:0000259" key="9">
    <source>
        <dbReference type="PROSITE" id="PS51471"/>
    </source>
</evidence>
<name>A0AAD3HG27_9STRA</name>
<feature type="transmembrane region" description="Helical" evidence="7">
    <location>
        <begin position="302"/>
        <end position="320"/>
    </location>
</feature>
<evidence type="ECO:0000256" key="1">
    <source>
        <dbReference type="ARBA" id="ARBA00001961"/>
    </source>
</evidence>
<dbReference type="InterPro" id="IPR006620">
    <property type="entry name" value="Pro_4_hyd_alph"/>
</dbReference>
<comment type="caution">
    <text evidence="10">The sequence shown here is derived from an EMBL/GenBank/DDBJ whole genome shotgun (WGS) entry which is preliminary data.</text>
</comment>
<dbReference type="GO" id="GO:0008198">
    <property type="term" value="F:ferrous iron binding"/>
    <property type="evidence" value="ECO:0007669"/>
    <property type="project" value="TreeGrafter"/>
</dbReference>
<dbReference type="PANTHER" id="PTHR12907:SF26">
    <property type="entry name" value="HIF PROLYL HYDROXYLASE, ISOFORM C"/>
    <property type="match status" value="1"/>
</dbReference>
<dbReference type="PANTHER" id="PTHR12907">
    <property type="entry name" value="EGL NINE HOMOLOG-RELATED"/>
    <property type="match status" value="1"/>
</dbReference>
<dbReference type="Proteomes" id="UP001054902">
    <property type="component" value="Unassembled WGS sequence"/>
</dbReference>
<evidence type="ECO:0000256" key="4">
    <source>
        <dbReference type="ARBA" id="ARBA00022964"/>
    </source>
</evidence>
<gene>
    <name evidence="10" type="ORF">CTEN210_18487</name>
</gene>
<dbReference type="AlphaFoldDB" id="A0AAD3HG27"/>
<dbReference type="GO" id="GO:0071456">
    <property type="term" value="P:cellular response to hypoxia"/>
    <property type="evidence" value="ECO:0007669"/>
    <property type="project" value="TreeGrafter"/>
</dbReference>
<dbReference type="GO" id="GO:0031418">
    <property type="term" value="F:L-ascorbic acid binding"/>
    <property type="evidence" value="ECO:0007669"/>
    <property type="project" value="UniProtKB-KW"/>
</dbReference>
<sequence length="321" mass="35289">MHQCIFLNTLLAFGLIQSASAFAPSSRVLSKPTRRTSDILSSPTSTSLFSTSTLPRLPSSAIDELSQKGYLILDDFLPSDLVQELRDDIDNLRKKDKFNIAKIGQDSTNTLNTDIRIAETCFIGESKLQDVPSPSRNKLYQVLESLRSDLSGNEKLDVKDSSGELIKAAPALDASLSELLYAYYPQGGFYRRHTDAVEGSASVLRSYSLLMYLNNQWTEEDGGCLRIHLDSGKDFLPEGEEPNFINVEPKGGSFVLFKSDMIPHEVLNTNAERYAIVGWYNRPVTSADLSSLASEGDKMRSVMLLVAAALVTYGVVSIVAA</sequence>
<dbReference type="GO" id="GO:0031543">
    <property type="term" value="F:peptidyl-proline dioxygenase activity"/>
    <property type="evidence" value="ECO:0007669"/>
    <property type="project" value="TreeGrafter"/>
</dbReference>
<accession>A0AAD3HG27</accession>
<evidence type="ECO:0000256" key="2">
    <source>
        <dbReference type="ARBA" id="ARBA00022723"/>
    </source>
</evidence>
<dbReference type="InterPro" id="IPR044862">
    <property type="entry name" value="Pro_4_hyd_alph_FE2OG_OXY"/>
</dbReference>